<feature type="region of interest" description="Disordered" evidence="9">
    <location>
        <begin position="1"/>
        <end position="25"/>
    </location>
</feature>
<dbReference type="Pfam" id="PF00515">
    <property type="entry name" value="TPR_1"/>
    <property type="match status" value="1"/>
</dbReference>
<dbReference type="AlphaFoldDB" id="A0A443SAX5"/>
<dbReference type="SMART" id="SM00028">
    <property type="entry name" value="TPR"/>
    <property type="match status" value="3"/>
</dbReference>
<dbReference type="Pfam" id="PF13181">
    <property type="entry name" value="TPR_8"/>
    <property type="match status" value="1"/>
</dbReference>
<evidence type="ECO:0000256" key="7">
    <source>
        <dbReference type="PROSITE-ProRule" id="PRU00277"/>
    </source>
</evidence>
<keyword evidence="12" id="KW-1185">Reference proteome</keyword>
<dbReference type="InterPro" id="IPR001179">
    <property type="entry name" value="PPIase_FKBP_dom"/>
</dbReference>
<dbReference type="SUPFAM" id="SSF54534">
    <property type="entry name" value="FKBP-like"/>
    <property type="match status" value="2"/>
</dbReference>
<comment type="catalytic activity">
    <reaction evidence="1 7">
        <text>[protein]-peptidylproline (omega=180) = [protein]-peptidylproline (omega=0)</text>
        <dbReference type="Rhea" id="RHEA:16237"/>
        <dbReference type="Rhea" id="RHEA-COMP:10747"/>
        <dbReference type="Rhea" id="RHEA-COMP:10748"/>
        <dbReference type="ChEBI" id="CHEBI:83833"/>
        <dbReference type="ChEBI" id="CHEBI:83834"/>
        <dbReference type="EC" id="5.2.1.8"/>
    </reaction>
</comment>
<comment type="caution">
    <text evidence="11">The sequence shown here is derived from an EMBL/GenBank/DDBJ whole genome shotgun (WGS) entry which is preliminary data.</text>
</comment>
<feature type="repeat" description="TPR" evidence="8">
    <location>
        <begin position="357"/>
        <end position="390"/>
    </location>
</feature>
<dbReference type="Gene3D" id="1.25.40.10">
    <property type="entry name" value="Tetratricopeptide repeat domain"/>
    <property type="match status" value="1"/>
</dbReference>
<feature type="domain" description="PPIase FKBP-type" evidence="10">
    <location>
        <begin position="169"/>
        <end position="257"/>
    </location>
</feature>
<dbReference type="FunFam" id="3.10.50.40:FF:000013">
    <property type="entry name" value="Peptidylprolyl isomerase"/>
    <property type="match status" value="1"/>
</dbReference>
<keyword evidence="5 7" id="KW-0697">Rotamase</keyword>
<gene>
    <name evidence="11" type="ORF">B4U80_00658</name>
</gene>
<evidence type="ECO:0000256" key="4">
    <source>
        <dbReference type="ARBA" id="ARBA00022803"/>
    </source>
</evidence>
<dbReference type="FunFam" id="3.10.50.40:FF:000006">
    <property type="entry name" value="Peptidyl-prolyl cis-trans isomerase"/>
    <property type="match status" value="1"/>
</dbReference>
<evidence type="ECO:0000256" key="5">
    <source>
        <dbReference type="ARBA" id="ARBA00023110"/>
    </source>
</evidence>
<keyword evidence="3" id="KW-0677">Repeat</keyword>
<organism evidence="11 12">
    <name type="scientific">Leptotrombidium deliense</name>
    <dbReference type="NCBI Taxonomy" id="299467"/>
    <lineage>
        <taxon>Eukaryota</taxon>
        <taxon>Metazoa</taxon>
        <taxon>Ecdysozoa</taxon>
        <taxon>Arthropoda</taxon>
        <taxon>Chelicerata</taxon>
        <taxon>Arachnida</taxon>
        <taxon>Acari</taxon>
        <taxon>Acariformes</taxon>
        <taxon>Trombidiformes</taxon>
        <taxon>Prostigmata</taxon>
        <taxon>Anystina</taxon>
        <taxon>Parasitengona</taxon>
        <taxon>Trombiculoidea</taxon>
        <taxon>Trombiculidae</taxon>
        <taxon>Leptotrombidium</taxon>
    </lineage>
</organism>
<evidence type="ECO:0000313" key="11">
    <source>
        <dbReference type="EMBL" id="RWS24555.1"/>
    </source>
</evidence>
<evidence type="ECO:0000256" key="8">
    <source>
        <dbReference type="PROSITE-ProRule" id="PRU00339"/>
    </source>
</evidence>
<dbReference type="Proteomes" id="UP000288716">
    <property type="component" value="Unassembled WGS sequence"/>
</dbReference>
<dbReference type="InterPro" id="IPR046357">
    <property type="entry name" value="PPIase_dom_sf"/>
</dbReference>
<proteinExistence type="predicted"/>
<dbReference type="FunFam" id="1.25.40.10:FF:000008">
    <property type="entry name" value="Peptidylprolyl isomerase"/>
    <property type="match status" value="1"/>
</dbReference>
<keyword evidence="4 8" id="KW-0802">TPR repeat</keyword>
<dbReference type="Pfam" id="PF00254">
    <property type="entry name" value="FKBP_C"/>
    <property type="match status" value="2"/>
</dbReference>
<evidence type="ECO:0000256" key="6">
    <source>
        <dbReference type="ARBA" id="ARBA00023235"/>
    </source>
</evidence>
<dbReference type="EMBL" id="NCKV01004727">
    <property type="protein sequence ID" value="RWS24555.1"/>
    <property type="molecule type" value="Genomic_DNA"/>
</dbReference>
<dbReference type="SUPFAM" id="SSF48452">
    <property type="entry name" value="TPR-like"/>
    <property type="match status" value="1"/>
</dbReference>
<dbReference type="OrthoDB" id="433738at2759"/>
<sequence>MDDNNSSHEDDLQDSDVDMTETKVKDISVEKNEGVLKEVLVEGKGYEKPQNGDKVEVHYTGSLEDGTIFDSSVERGEKFSFTLGKGEVIKGWDVAVKTMKRGEKAKVTLKPEYAYGERGSPPKIPPNSTLIFEIELFDWRMEDLTKKKDGGVRKRILIDGEGYTSPNEGSTVVAHIAGKYGETIFEERDVTFLLGEGCEEKIIEGVEIAIGKMKKGEKATVFIKRDYAWGSHIPEQFNAIPQDYEEVIYQVELKSFEKMKENWEMDANERLEQAEIAKNKGTNYFKQGKYALGLKQYKRIVKYIGPPDNGDFEDTANRDKILLAGYLNLSLSYLKLNKPLEAIKNCNLALDMDKQNEKALFRRAQAYFNVKEFDKSMNDYEQVLQLDKNNKAAKNGVILCKNELKNELEKEKKMYKNMFSMFAEKDEERERRLNANKDVWNELKDENKREFQENVTA</sequence>
<protein>
    <recommendedName>
        <fullName evidence="2 7">peptidylprolyl isomerase</fullName>
        <ecNumber evidence="2 7">5.2.1.8</ecNumber>
    </recommendedName>
</protein>
<name>A0A443SAX5_9ACAR</name>
<evidence type="ECO:0000256" key="3">
    <source>
        <dbReference type="ARBA" id="ARBA00022737"/>
    </source>
</evidence>
<evidence type="ECO:0000256" key="1">
    <source>
        <dbReference type="ARBA" id="ARBA00000971"/>
    </source>
</evidence>
<reference evidence="11 12" key="1">
    <citation type="journal article" date="2018" name="Gigascience">
        <title>Genomes of trombidid mites reveal novel predicted allergens and laterally-transferred genes associated with secondary metabolism.</title>
        <authorList>
            <person name="Dong X."/>
            <person name="Chaisiri K."/>
            <person name="Xia D."/>
            <person name="Armstrong S.D."/>
            <person name="Fang Y."/>
            <person name="Donnelly M.J."/>
            <person name="Kadowaki T."/>
            <person name="McGarry J.W."/>
            <person name="Darby A.C."/>
            <person name="Makepeace B.L."/>
        </authorList>
    </citation>
    <scope>NUCLEOTIDE SEQUENCE [LARGE SCALE GENOMIC DNA]</scope>
    <source>
        <strain evidence="11">UoL-UT</strain>
    </source>
</reference>
<dbReference type="PANTHER" id="PTHR46512">
    <property type="entry name" value="PEPTIDYLPROLYL ISOMERASE"/>
    <property type="match status" value="1"/>
</dbReference>
<dbReference type="PANTHER" id="PTHR46512:SF9">
    <property type="entry name" value="PEPTIDYLPROLYL ISOMERASE"/>
    <property type="match status" value="1"/>
</dbReference>
<accession>A0A443SAX5</accession>
<evidence type="ECO:0000256" key="2">
    <source>
        <dbReference type="ARBA" id="ARBA00013194"/>
    </source>
</evidence>
<evidence type="ECO:0000259" key="10">
    <source>
        <dbReference type="PROSITE" id="PS50059"/>
    </source>
</evidence>
<feature type="compositionally biased region" description="Basic and acidic residues" evidence="9">
    <location>
        <begin position="1"/>
        <end position="10"/>
    </location>
</feature>
<keyword evidence="6 7" id="KW-0413">Isomerase</keyword>
<dbReference type="STRING" id="299467.A0A443SAX5"/>
<feature type="domain" description="PPIase FKBP-type" evidence="10">
    <location>
        <begin position="52"/>
        <end position="140"/>
    </location>
</feature>
<dbReference type="Gene3D" id="3.10.50.40">
    <property type="match status" value="2"/>
</dbReference>
<dbReference type="InterPro" id="IPR019734">
    <property type="entry name" value="TPR_rpt"/>
</dbReference>
<dbReference type="GO" id="GO:0003755">
    <property type="term" value="F:peptidyl-prolyl cis-trans isomerase activity"/>
    <property type="evidence" value="ECO:0007669"/>
    <property type="project" value="UniProtKB-KW"/>
</dbReference>
<dbReference type="InterPro" id="IPR050754">
    <property type="entry name" value="FKBP4/5/8-like"/>
</dbReference>
<dbReference type="VEuPathDB" id="VectorBase:LDEU007484"/>
<dbReference type="InterPro" id="IPR011990">
    <property type="entry name" value="TPR-like_helical_dom_sf"/>
</dbReference>
<dbReference type="EC" id="5.2.1.8" evidence="2 7"/>
<evidence type="ECO:0000313" key="12">
    <source>
        <dbReference type="Proteomes" id="UP000288716"/>
    </source>
</evidence>
<dbReference type="PROSITE" id="PS50059">
    <property type="entry name" value="FKBP_PPIASE"/>
    <property type="match status" value="2"/>
</dbReference>
<evidence type="ECO:0000256" key="9">
    <source>
        <dbReference type="SAM" id="MobiDB-lite"/>
    </source>
</evidence>
<dbReference type="PROSITE" id="PS50005">
    <property type="entry name" value="TPR"/>
    <property type="match status" value="1"/>
</dbReference>